<feature type="transmembrane region" description="Helical" evidence="1">
    <location>
        <begin position="64"/>
        <end position="85"/>
    </location>
</feature>
<keyword evidence="1" id="KW-1133">Transmembrane helix</keyword>
<dbReference type="EMBL" id="CAFBQU010000125">
    <property type="protein sequence ID" value="CAB5068648.1"/>
    <property type="molecule type" value="Genomic_DNA"/>
</dbReference>
<protein>
    <submittedName>
        <fullName evidence="2">Unannotated protein</fullName>
    </submittedName>
</protein>
<gene>
    <name evidence="2" type="ORF">UFOPK4347_01877</name>
</gene>
<keyword evidence="1" id="KW-0472">Membrane</keyword>
<proteinExistence type="predicted"/>
<keyword evidence="1" id="KW-0812">Transmembrane</keyword>
<evidence type="ECO:0000256" key="1">
    <source>
        <dbReference type="SAM" id="Phobius"/>
    </source>
</evidence>
<evidence type="ECO:0000313" key="2">
    <source>
        <dbReference type="EMBL" id="CAB5068648.1"/>
    </source>
</evidence>
<dbReference type="AlphaFoldDB" id="A0A6J7UVY6"/>
<accession>A0A6J7UVY6</accession>
<feature type="transmembrane region" description="Helical" evidence="1">
    <location>
        <begin position="97"/>
        <end position="116"/>
    </location>
</feature>
<organism evidence="2">
    <name type="scientific">freshwater metagenome</name>
    <dbReference type="NCBI Taxonomy" id="449393"/>
    <lineage>
        <taxon>unclassified sequences</taxon>
        <taxon>metagenomes</taxon>
        <taxon>ecological metagenomes</taxon>
    </lineage>
</organism>
<reference evidence="2" key="1">
    <citation type="submission" date="2020-05" db="EMBL/GenBank/DDBJ databases">
        <authorList>
            <person name="Chiriac C."/>
            <person name="Salcher M."/>
            <person name="Ghai R."/>
            <person name="Kavagutti S V."/>
        </authorList>
    </citation>
    <scope>NUCLEOTIDE SEQUENCE</scope>
</reference>
<name>A0A6J7UVY6_9ZZZZ</name>
<sequence length="139" mass="15803">MRLWDAPVEVKRDSAEQQALDIRSAIISIEEADVVNDRDLNRMLKQVDDFQTARRNRISGTWPLVPQVVISTFLVITVAVLVLIGRYPTGPRRNLKWMQVLASVAVVSSVWFSVLSTQDVSVKSSRFNVPIESFLSRYK</sequence>